<evidence type="ECO:0000256" key="4">
    <source>
        <dbReference type="SAM" id="SignalP"/>
    </source>
</evidence>
<dbReference type="EMBL" id="CP001349">
    <property type="protein sequence ID" value="ACL57400.1"/>
    <property type="molecule type" value="Genomic_DNA"/>
</dbReference>
<accession>B8ICI9</accession>
<reference evidence="5 6" key="1">
    <citation type="submission" date="2009-01" db="EMBL/GenBank/DDBJ databases">
        <title>Complete sequence of chromosome of Methylobacterium nodulans ORS 2060.</title>
        <authorList>
            <consortium name="US DOE Joint Genome Institute"/>
            <person name="Lucas S."/>
            <person name="Copeland A."/>
            <person name="Lapidus A."/>
            <person name="Glavina del Rio T."/>
            <person name="Dalin E."/>
            <person name="Tice H."/>
            <person name="Bruce D."/>
            <person name="Goodwin L."/>
            <person name="Pitluck S."/>
            <person name="Sims D."/>
            <person name="Brettin T."/>
            <person name="Detter J.C."/>
            <person name="Han C."/>
            <person name="Larimer F."/>
            <person name="Land M."/>
            <person name="Hauser L."/>
            <person name="Kyrpides N."/>
            <person name="Ivanova N."/>
            <person name="Marx C.J."/>
            <person name="Richardson P."/>
        </authorList>
    </citation>
    <scope>NUCLEOTIDE SEQUENCE [LARGE SCALE GENOMIC DNA]</scope>
    <source>
        <strain evidence="6">LMG 21967 / CNCM I-2342 / ORS 2060</strain>
    </source>
</reference>
<evidence type="ECO:0000256" key="3">
    <source>
        <dbReference type="PROSITE-ProRule" id="PRU00339"/>
    </source>
</evidence>
<dbReference type="SMART" id="SM00028">
    <property type="entry name" value="TPR"/>
    <property type="match status" value="3"/>
</dbReference>
<dbReference type="eggNOG" id="COG4783">
    <property type="taxonomic scope" value="Bacteria"/>
</dbReference>
<dbReference type="KEGG" id="mno:Mnod_2430"/>
<dbReference type="SUPFAM" id="SSF48452">
    <property type="entry name" value="TPR-like"/>
    <property type="match status" value="1"/>
</dbReference>
<gene>
    <name evidence="5" type="ordered locus">Mnod_2430</name>
</gene>
<dbReference type="AlphaFoldDB" id="B8ICI9"/>
<feature type="repeat" description="TPR" evidence="3">
    <location>
        <begin position="153"/>
        <end position="186"/>
    </location>
</feature>
<dbReference type="STRING" id="460265.Mnod_2430"/>
<dbReference type="InterPro" id="IPR050498">
    <property type="entry name" value="Ycf3"/>
</dbReference>
<evidence type="ECO:0000313" key="5">
    <source>
        <dbReference type="EMBL" id="ACL57400.1"/>
    </source>
</evidence>
<keyword evidence="4" id="KW-0732">Signal</keyword>
<feature type="signal peptide" evidence="4">
    <location>
        <begin position="1"/>
        <end position="27"/>
    </location>
</feature>
<organism evidence="5 6">
    <name type="scientific">Methylobacterium nodulans (strain LMG 21967 / CNCM I-2342 / ORS 2060)</name>
    <dbReference type="NCBI Taxonomy" id="460265"/>
    <lineage>
        <taxon>Bacteria</taxon>
        <taxon>Pseudomonadati</taxon>
        <taxon>Pseudomonadota</taxon>
        <taxon>Alphaproteobacteria</taxon>
        <taxon>Hyphomicrobiales</taxon>
        <taxon>Methylobacteriaceae</taxon>
        <taxon>Methylobacterium</taxon>
    </lineage>
</organism>
<evidence type="ECO:0000256" key="1">
    <source>
        <dbReference type="ARBA" id="ARBA00022737"/>
    </source>
</evidence>
<keyword evidence="2 3" id="KW-0802">TPR repeat</keyword>
<keyword evidence="6" id="KW-1185">Reference proteome</keyword>
<dbReference type="InterPro" id="IPR011990">
    <property type="entry name" value="TPR-like_helical_dom_sf"/>
</dbReference>
<feature type="chain" id="PRO_5002871742" evidence="4">
    <location>
        <begin position="28"/>
        <end position="275"/>
    </location>
</feature>
<dbReference type="PROSITE" id="PS50005">
    <property type="entry name" value="TPR"/>
    <property type="match status" value="1"/>
</dbReference>
<evidence type="ECO:0000256" key="2">
    <source>
        <dbReference type="ARBA" id="ARBA00022803"/>
    </source>
</evidence>
<dbReference type="PANTHER" id="PTHR44858:SF20">
    <property type="entry name" value="SHSP DOMAIN-CONTAINING PROTEIN"/>
    <property type="match status" value="1"/>
</dbReference>
<dbReference type="InterPro" id="IPR019734">
    <property type="entry name" value="TPR_rpt"/>
</dbReference>
<keyword evidence="1" id="KW-0677">Repeat</keyword>
<evidence type="ECO:0000313" key="6">
    <source>
        <dbReference type="Proteomes" id="UP000008207"/>
    </source>
</evidence>
<sequence length="275" mass="31472">MLRRGQWGAMSLWLGFVLSLWTSGAVAQEMHVVDYINTIYQKHFTSKIDDDDYMQMLLSASVANVVRAANRLIERGTADSEALAYAHARRSEFWGSSTDAWAAAVRDHEQAVQLSMQCKPFYLVRLGEIVAERDWGRAMSYFDQAITLSPQDPYVFFRRGRLHGKAQKNELALRDFDEVIRLVPHRPAAYIQRAEVWRAVGDIDRALRDYHAAFDRADSQFIKNTQWNLRDKKLYRGEPDGIDNDTFRAAVSDCVRDRGCQVVSGWSADTQDDSP</sequence>
<dbReference type="PANTHER" id="PTHR44858">
    <property type="entry name" value="TETRATRICOPEPTIDE REPEAT PROTEIN 6"/>
    <property type="match status" value="1"/>
</dbReference>
<name>B8ICI9_METNO</name>
<protein>
    <submittedName>
        <fullName evidence="5">TPR repeat-containing protein</fullName>
    </submittedName>
</protein>
<dbReference type="Proteomes" id="UP000008207">
    <property type="component" value="Chromosome"/>
</dbReference>
<dbReference type="Gene3D" id="1.25.40.10">
    <property type="entry name" value="Tetratricopeptide repeat domain"/>
    <property type="match status" value="1"/>
</dbReference>
<dbReference type="HOGENOM" id="CLU_1093310_0_0_5"/>
<proteinExistence type="predicted"/>